<dbReference type="PROSITE" id="PS50011">
    <property type="entry name" value="PROTEIN_KINASE_DOM"/>
    <property type="match status" value="1"/>
</dbReference>
<dbReference type="SMART" id="SM00220">
    <property type="entry name" value="S_TKc"/>
    <property type="match status" value="1"/>
</dbReference>
<dbReference type="PANTHER" id="PTHR24343">
    <property type="entry name" value="SERINE/THREONINE KINASE"/>
    <property type="match status" value="1"/>
</dbReference>
<evidence type="ECO:0000256" key="1">
    <source>
        <dbReference type="ARBA" id="ARBA00012513"/>
    </source>
</evidence>
<keyword evidence="3" id="KW-0808">Transferase</keyword>
<dbReference type="GO" id="GO:0006970">
    <property type="term" value="P:response to osmotic stress"/>
    <property type="evidence" value="ECO:0007669"/>
    <property type="project" value="UniProtKB-ARBA"/>
</dbReference>
<comment type="caution">
    <text evidence="11">The sequence shown here is derived from an EMBL/GenBank/DDBJ whole genome shotgun (WGS) entry which is preliminary data.</text>
</comment>
<dbReference type="PANTHER" id="PTHR24343:SF520">
    <property type="entry name" value="PROTEIN KINASE DOMAIN-CONTAINING PROTEIN"/>
    <property type="match status" value="1"/>
</dbReference>
<proteinExistence type="predicted"/>
<comment type="catalytic activity">
    <reaction evidence="7">
        <text>L-threonyl-[protein] + ATP = O-phospho-L-threonyl-[protein] + ADP + H(+)</text>
        <dbReference type="Rhea" id="RHEA:46608"/>
        <dbReference type="Rhea" id="RHEA-COMP:11060"/>
        <dbReference type="Rhea" id="RHEA-COMP:11605"/>
        <dbReference type="ChEBI" id="CHEBI:15378"/>
        <dbReference type="ChEBI" id="CHEBI:30013"/>
        <dbReference type="ChEBI" id="CHEBI:30616"/>
        <dbReference type="ChEBI" id="CHEBI:61977"/>
        <dbReference type="ChEBI" id="CHEBI:456216"/>
        <dbReference type="EC" id="2.7.11.1"/>
    </reaction>
</comment>
<gene>
    <name evidence="11" type="ORF">RHGRI_029426</name>
</gene>
<dbReference type="EC" id="2.7.11.1" evidence="1"/>
<dbReference type="EMBL" id="JACTNZ010000010">
    <property type="protein sequence ID" value="KAG5528756.1"/>
    <property type="molecule type" value="Genomic_DNA"/>
</dbReference>
<evidence type="ECO:0000256" key="7">
    <source>
        <dbReference type="ARBA" id="ARBA00047899"/>
    </source>
</evidence>
<sequence>MRNFKAAVLSGSFIDRQLSVVEALSSFGLVWFALVYSVQSIAILLGNCMLFTAAIALPAVHLAVVYSFCLGSLRLDLLYCCSAVLLSSVLHSQPKSTVGTPAYIAPEVLLRQQYDGKIADVWSCGVTLYVMLVGSYPFEDPDEPKDFQKTIHTLNKLMFFRGKKLVATARTRSDDGRQGPFATALSGVALRTLAGLSIPVEAAAGQLRPTLAGHPLLGFWFIINSREQRTGWLPIGTTTAVGSSQQQGQPKPLPELFIADGFPADFSPDFGSKSTPWTDFNYGLPLGDSIHTAAVVADDRHTTVRR</sequence>
<evidence type="ECO:0000256" key="9">
    <source>
        <dbReference type="SAM" id="Phobius"/>
    </source>
</evidence>
<dbReference type="AlphaFoldDB" id="A0AAV6IJI6"/>
<evidence type="ECO:0000256" key="8">
    <source>
        <dbReference type="ARBA" id="ARBA00048679"/>
    </source>
</evidence>
<dbReference type="InterPro" id="IPR011009">
    <property type="entry name" value="Kinase-like_dom_sf"/>
</dbReference>
<keyword evidence="2" id="KW-0723">Serine/threonine-protein kinase</keyword>
<feature type="domain" description="Protein kinase" evidence="10">
    <location>
        <begin position="1"/>
        <end position="217"/>
    </location>
</feature>
<dbReference type="GO" id="GO:0005524">
    <property type="term" value="F:ATP binding"/>
    <property type="evidence" value="ECO:0007669"/>
    <property type="project" value="UniProtKB-KW"/>
</dbReference>
<keyword evidence="9" id="KW-0812">Transmembrane</keyword>
<reference evidence="11" key="1">
    <citation type="submission" date="2020-08" db="EMBL/GenBank/DDBJ databases">
        <title>Plant Genome Project.</title>
        <authorList>
            <person name="Zhang R.-G."/>
        </authorList>
    </citation>
    <scope>NUCLEOTIDE SEQUENCE</scope>
    <source>
        <strain evidence="11">WSP0</strain>
        <tissue evidence="11">Leaf</tissue>
    </source>
</reference>
<dbReference type="GO" id="GO:0004674">
    <property type="term" value="F:protein serine/threonine kinase activity"/>
    <property type="evidence" value="ECO:0007669"/>
    <property type="project" value="UniProtKB-KW"/>
</dbReference>
<name>A0AAV6IJI6_9ERIC</name>
<protein>
    <recommendedName>
        <fullName evidence="1">non-specific serine/threonine protein kinase</fullName>
        <ecNumber evidence="1">2.7.11.1</ecNumber>
    </recommendedName>
</protein>
<keyword evidence="12" id="KW-1185">Reference proteome</keyword>
<keyword evidence="4" id="KW-0547">Nucleotide-binding</keyword>
<dbReference type="SUPFAM" id="SSF56112">
    <property type="entry name" value="Protein kinase-like (PK-like)"/>
    <property type="match status" value="1"/>
</dbReference>
<evidence type="ECO:0000256" key="4">
    <source>
        <dbReference type="ARBA" id="ARBA00022741"/>
    </source>
</evidence>
<evidence type="ECO:0000256" key="3">
    <source>
        <dbReference type="ARBA" id="ARBA00022679"/>
    </source>
</evidence>
<dbReference type="Pfam" id="PF00069">
    <property type="entry name" value="Pkinase"/>
    <property type="match status" value="1"/>
</dbReference>
<evidence type="ECO:0000313" key="12">
    <source>
        <dbReference type="Proteomes" id="UP000823749"/>
    </source>
</evidence>
<dbReference type="Proteomes" id="UP000823749">
    <property type="component" value="Chromosome 10"/>
</dbReference>
<feature type="transmembrane region" description="Helical" evidence="9">
    <location>
        <begin position="20"/>
        <end position="38"/>
    </location>
</feature>
<keyword evidence="9" id="KW-0472">Membrane</keyword>
<dbReference type="InterPro" id="IPR000719">
    <property type="entry name" value="Prot_kinase_dom"/>
</dbReference>
<feature type="transmembrane region" description="Helical" evidence="9">
    <location>
        <begin position="44"/>
        <end position="69"/>
    </location>
</feature>
<keyword evidence="6" id="KW-0067">ATP-binding</keyword>
<keyword evidence="9" id="KW-1133">Transmembrane helix</keyword>
<evidence type="ECO:0000259" key="10">
    <source>
        <dbReference type="PROSITE" id="PS50011"/>
    </source>
</evidence>
<evidence type="ECO:0000313" key="11">
    <source>
        <dbReference type="EMBL" id="KAG5528756.1"/>
    </source>
</evidence>
<evidence type="ECO:0000256" key="6">
    <source>
        <dbReference type="ARBA" id="ARBA00022840"/>
    </source>
</evidence>
<dbReference type="Gene3D" id="1.10.510.10">
    <property type="entry name" value="Transferase(Phosphotransferase) domain 1"/>
    <property type="match status" value="1"/>
</dbReference>
<organism evidence="11 12">
    <name type="scientific">Rhododendron griersonianum</name>
    <dbReference type="NCBI Taxonomy" id="479676"/>
    <lineage>
        <taxon>Eukaryota</taxon>
        <taxon>Viridiplantae</taxon>
        <taxon>Streptophyta</taxon>
        <taxon>Embryophyta</taxon>
        <taxon>Tracheophyta</taxon>
        <taxon>Spermatophyta</taxon>
        <taxon>Magnoliopsida</taxon>
        <taxon>eudicotyledons</taxon>
        <taxon>Gunneridae</taxon>
        <taxon>Pentapetalae</taxon>
        <taxon>asterids</taxon>
        <taxon>Ericales</taxon>
        <taxon>Ericaceae</taxon>
        <taxon>Ericoideae</taxon>
        <taxon>Rhodoreae</taxon>
        <taxon>Rhododendron</taxon>
    </lineage>
</organism>
<evidence type="ECO:0000256" key="2">
    <source>
        <dbReference type="ARBA" id="ARBA00022527"/>
    </source>
</evidence>
<keyword evidence="5" id="KW-0418">Kinase</keyword>
<evidence type="ECO:0000256" key="5">
    <source>
        <dbReference type="ARBA" id="ARBA00022777"/>
    </source>
</evidence>
<dbReference type="GO" id="GO:0005634">
    <property type="term" value="C:nucleus"/>
    <property type="evidence" value="ECO:0007669"/>
    <property type="project" value="TreeGrafter"/>
</dbReference>
<comment type="catalytic activity">
    <reaction evidence="8">
        <text>L-seryl-[protein] + ATP = O-phospho-L-seryl-[protein] + ADP + H(+)</text>
        <dbReference type="Rhea" id="RHEA:17989"/>
        <dbReference type="Rhea" id="RHEA-COMP:9863"/>
        <dbReference type="Rhea" id="RHEA-COMP:11604"/>
        <dbReference type="ChEBI" id="CHEBI:15378"/>
        <dbReference type="ChEBI" id="CHEBI:29999"/>
        <dbReference type="ChEBI" id="CHEBI:30616"/>
        <dbReference type="ChEBI" id="CHEBI:83421"/>
        <dbReference type="ChEBI" id="CHEBI:456216"/>
        <dbReference type="EC" id="2.7.11.1"/>
    </reaction>
</comment>
<accession>A0AAV6IJI6</accession>